<keyword evidence="9" id="KW-1185">Reference proteome</keyword>
<dbReference type="GO" id="GO:0030976">
    <property type="term" value="F:thiamine pyrophosphate binding"/>
    <property type="evidence" value="ECO:0007669"/>
    <property type="project" value="InterPro"/>
</dbReference>
<dbReference type="GO" id="GO:0000287">
    <property type="term" value="F:magnesium ion binding"/>
    <property type="evidence" value="ECO:0007669"/>
    <property type="project" value="InterPro"/>
</dbReference>
<evidence type="ECO:0000256" key="1">
    <source>
        <dbReference type="ARBA" id="ARBA00007812"/>
    </source>
</evidence>
<dbReference type="InterPro" id="IPR011766">
    <property type="entry name" value="TPP_enzyme_TPP-bd"/>
</dbReference>
<keyword evidence="2 3" id="KW-0786">Thiamine pyrophosphate</keyword>
<dbReference type="Pfam" id="PF02776">
    <property type="entry name" value="TPP_enzyme_N"/>
    <property type="match status" value="1"/>
</dbReference>
<evidence type="ECO:0000256" key="3">
    <source>
        <dbReference type="RuleBase" id="RU362132"/>
    </source>
</evidence>
<keyword evidence="8" id="KW-0378">Hydrolase</keyword>
<dbReference type="CDD" id="cd00568">
    <property type="entry name" value="TPP_enzymes"/>
    <property type="match status" value="1"/>
</dbReference>
<protein>
    <submittedName>
        <fullName evidence="8">3D-(3,5/4)-trihydroxycyclohexane-1,2-dione acylhydrolase (Decyclizing)</fullName>
    </submittedName>
</protein>
<dbReference type="GO" id="GO:0050660">
    <property type="term" value="F:flavin adenine dinucleotide binding"/>
    <property type="evidence" value="ECO:0007669"/>
    <property type="project" value="TreeGrafter"/>
</dbReference>
<dbReference type="InterPro" id="IPR029061">
    <property type="entry name" value="THDP-binding"/>
</dbReference>
<evidence type="ECO:0000259" key="7">
    <source>
        <dbReference type="Pfam" id="PF02776"/>
    </source>
</evidence>
<dbReference type="SUPFAM" id="SSF52467">
    <property type="entry name" value="DHS-like NAD/FAD-binding domain"/>
    <property type="match status" value="1"/>
</dbReference>
<evidence type="ECO:0000313" key="8">
    <source>
        <dbReference type="EMBL" id="SDR51802.1"/>
    </source>
</evidence>
<dbReference type="Gene3D" id="3.40.50.970">
    <property type="match status" value="2"/>
</dbReference>
<dbReference type="InterPro" id="IPR029035">
    <property type="entry name" value="DHS-like_NAD/FAD-binding_dom"/>
</dbReference>
<feature type="compositionally biased region" description="Polar residues" evidence="4">
    <location>
        <begin position="1"/>
        <end position="13"/>
    </location>
</feature>
<dbReference type="InterPro" id="IPR045229">
    <property type="entry name" value="TPP_enz"/>
</dbReference>
<dbReference type="SUPFAM" id="SSF52518">
    <property type="entry name" value="Thiamin diphosphate-binding fold (THDP-binding)"/>
    <property type="match status" value="2"/>
</dbReference>
<feature type="region of interest" description="Disordered" evidence="4">
    <location>
        <begin position="1"/>
        <end position="22"/>
    </location>
</feature>
<dbReference type="GO" id="GO:0003984">
    <property type="term" value="F:acetolactate synthase activity"/>
    <property type="evidence" value="ECO:0007669"/>
    <property type="project" value="TreeGrafter"/>
</dbReference>
<dbReference type="InterPro" id="IPR012001">
    <property type="entry name" value="Thiamin_PyroP_enz_TPP-bd_dom"/>
</dbReference>
<dbReference type="GO" id="GO:0016787">
    <property type="term" value="F:hydrolase activity"/>
    <property type="evidence" value="ECO:0007669"/>
    <property type="project" value="UniProtKB-KW"/>
</dbReference>
<gene>
    <name evidence="8" type="ORF">SAMN05443245_7026</name>
</gene>
<evidence type="ECO:0000313" key="9">
    <source>
        <dbReference type="Proteomes" id="UP000183487"/>
    </source>
</evidence>
<dbReference type="RefSeq" id="WP_083380232.1">
    <property type="nucleotide sequence ID" value="NZ_FNKP01000003.1"/>
</dbReference>
<feature type="domain" description="Thiamine pyrophosphate enzyme TPP-binding" evidence="6">
    <location>
        <begin position="460"/>
        <end position="609"/>
    </location>
</feature>
<dbReference type="GO" id="GO:0009097">
    <property type="term" value="P:isoleucine biosynthetic process"/>
    <property type="evidence" value="ECO:0007669"/>
    <property type="project" value="TreeGrafter"/>
</dbReference>
<reference evidence="9" key="1">
    <citation type="submission" date="2016-10" db="EMBL/GenBank/DDBJ databases">
        <authorList>
            <person name="Varghese N."/>
            <person name="Submissions S."/>
        </authorList>
    </citation>
    <scope>NUCLEOTIDE SEQUENCE [LARGE SCALE GENOMIC DNA]</scope>
    <source>
        <strain evidence="9">GAS106B</strain>
    </source>
</reference>
<dbReference type="AlphaFoldDB" id="A0A1H1JPC0"/>
<feature type="domain" description="Thiamine pyrophosphate enzyme N-terminal TPP-binding" evidence="7">
    <location>
        <begin position="57"/>
        <end position="169"/>
    </location>
</feature>
<evidence type="ECO:0000256" key="2">
    <source>
        <dbReference type="ARBA" id="ARBA00023052"/>
    </source>
</evidence>
<dbReference type="PANTHER" id="PTHR18968">
    <property type="entry name" value="THIAMINE PYROPHOSPHATE ENZYMES"/>
    <property type="match status" value="1"/>
</dbReference>
<name>A0A1H1JPC0_9BURK</name>
<sequence length="645" mass="68647">MTAGQTSIAQPQSRDAPEVPESAAAVEVRHRARAIANAGGVMNAIAAGTLNASLDVTVSEALVLALLRQNVSKYLGILGHGTTDLGNILRIYSEEGVTRFFPCRNEVAMAHAATALAWVFGETPAVVTSIGPGALQAFAGSLATASNGVGVYHIYGDETTHGEGYNMQQIPGPRQNQFLRLTETMSGAYTLHTPEALRDAMRRGTETVHRPYFAGPFFLMLPINVQPKRVQLRVDALPERMLMPVLAPARSDAYDAACELIESHQRIVIKAGGGARRYGAELERLADVAGAVVVLSPNSLGVLPDAHPRNMHVGGSKGSVSGNHAMENATLLIAVGSRAVCQADCSGTGYPMAEAVININGDIHDANHYNHTVALTGDIGAVVDGLIVALQRRARKQLVSRDWLDACVAKKAEWTALKRARVSGATLMDAAWGRQVLTQPSAIYTAASFAKRIGAVKLFDAGDVQANGFQLAEDDHPDDTFTESGASYMGFAASGLLAGAFASHSRYMMAFTGDGSFMMNPQILIDAVVHGVKGMLVLFDNRRMGAISSLQVAQYGPDFGTNDDVRVDFVAMANSVTGVKGLFGGWSAKELEAALDEAYRHDGLSVVHVPVYWGRLDEGGMGAYGRWNVGPWVPEVEKLYGGQTL</sequence>
<dbReference type="GO" id="GO:0005948">
    <property type="term" value="C:acetolactate synthase complex"/>
    <property type="evidence" value="ECO:0007669"/>
    <property type="project" value="TreeGrafter"/>
</dbReference>
<dbReference type="Pfam" id="PF02775">
    <property type="entry name" value="TPP_enzyme_C"/>
    <property type="match status" value="1"/>
</dbReference>
<accession>A0A1H1JPC0</accession>
<dbReference type="GO" id="GO:0009099">
    <property type="term" value="P:L-valine biosynthetic process"/>
    <property type="evidence" value="ECO:0007669"/>
    <property type="project" value="TreeGrafter"/>
</dbReference>
<organism evidence="8 9">
    <name type="scientific">Paraburkholderia fungorum</name>
    <dbReference type="NCBI Taxonomy" id="134537"/>
    <lineage>
        <taxon>Bacteria</taxon>
        <taxon>Pseudomonadati</taxon>
        <taxon>Pseudomonadota</taxon>
        <taxon>Betaproteobacteria</taxon>
        <taxon>Burkholderiales</taxon>
        <taxon>Burkholderiaceae</taxon>
        <taxon>Paraburkholderia</taxon>
    </lineage>
</organism>
<dbReference type="EMBL" id="FNKP01000003">
    <property type="protein sequence ID" value="SDR51802.1"/>
    <property type="molecule type" value="Genomic_DNA"/>
</dbReference>
<dbReference type="Gene3D" id="3.40.50.1220">
    <property type="entry name" value="TPP-binding domain"/>
    <property type="match status" value="1"/>
</dbReference>
<dbReference type="PANTHER" id="PTHR18968:SF9">
    <property type="entry name" value="3D-(3,5_4)-TRIHYDROXYCYCLOHEXANE-1,2-DIONE HYDROLASE"/>
    <property type="match status" value="1"/>
</dbReference>
<dbReference type="OrthoDB" id="4494979at2"/>
<dbReference type="Proteomes" id="UP000183487">
    <property type="component" value="Unassembled WGS sequence"/>
</dbReference>
<proteinExistence type="inferred from homology"/>
<evidence type="ECO:0000259" key="6">
    <source>
        <dbReference type="Pfam" id="PF02775"/>
    </source>
</evidence>
<evidence type="ECO:0000259" key="5">
    <source>
        <dbReference type="Pfam" id="PF00205"/>
    </source>
</evidence>
<dbReference type="Pfam" id="PF00205">
    <property type="entry name" value="TPP_enzyme_M"/>
    <property type="match status" value="1"/>
</dbReference>
<evidence type="ECO:0000256" key="4">
    <source>
        <dbReference type="SAM" id="MobiDB-lite"/>
    </source>
</evidence>
<feature type="domain" description="Thiamine pyrophosphate enzyme central" evidence="5">
    <location>
        <begin position="255"/>
        <end position="386"/>
    </location>
</feature>
<dbReference type="InterPro" id="IPR012000">
    <property type="entry name" value="Thiamin_PyroP_enz_cen_dom"/>
</dbReference>
<comment type="similarity">
    <text evidence="1 3">Belongs to the TPP enzyme family.</text>
</comment>